<dbReference type="PANTHER" id="PTHR33099:SF7">
    <property type="entry name" value="MYND-TYPE DOMAIN-CONTAINING PROTEIN"/>
    <property type="match status" value="1"/>
</dbReference>
<dbReference type="InterPro" id="IPR005123">
    <property type="entry name" value="Oxoglu/Fe-dep_dioxygenase_dom"/>
</dbReference>
<feature type="region of interest" description="Disordered" evidence="1">
    <location>
        <begin position="777"/>
        <end position="797"/>
    </location>
</feature>
<organism evidence="3 4">
    <name type="scientific">Rozella allomycis (strain CSF55)</name>
    <dbReference type="NCBI Taxonomy" id="988480"/>
    <lineage>
        <taxon>Eukaryota</taxon>
        <taxon>Fungi</taxon>
        <taxon>Fungi incertae sedis</taxon>
        <taxon>Cryptomycota</taxon>
        <taxon>Cryptomycota incertae sedis</taxon>
        <taxon>Rozella</taxon>
    </lineage>
</organism>
<evidence type="ECO:0000259" key="2">
    <source>
        <dbReference type="PROSITE" id="PS51471"/>
    </source>
</evidence>
<name>A0A075AW95_ROZAC</name>
<dbReference type="Gene3D" id="2.60.120.620">
    <property type="entry name" value="q2cbj1_9rhob like domain"/>
    <property type="match status" value="1"/>
</dbReference>
<gene>
    <name evidence="3" type="ORF">O9G_005659</name>
</gene>
<accession>A0A075AW95</accession>
<dbReference type="AlphaFoldDB" id="A0A075AW95"/>
<proteinExistence type="predicted"/>
<dbReference type="Proteomes" id="UP000030755">
    <property type="component" value="Unassembled WGS sequence"/>
</dbReference>
<dbReference type="PROSITE" id="PS51471">
    <property type="entry name" value="FE2OG_OXY"/>
    <property type="match status" value="1"/>
</dbReference>
<reference evidence="3 4" key="1">
    <citation type="journal article" date="2013" name="Curr. Biol.">
        <title>Shared signatures of parasitism and phylogenomics unite Cryptomycota and microsporidia.</title>
        <authorList>
            <person name="James T.Y."/>
            <person name="Pelin A."/>
            <person name="Bonen L."/>
            <person name="Ahrendt S."/>
            <person name="Sain D."/>
            <person name="Corradi N."/>
            <person name="Stajich J.E."/>
        </authorList>
    </citation>
    <scope>NUCLEOTIDE SEQUENCE [LARGE SCALE GENOMIC DNA]</scope>
    <source>
        <strain evidence="3 4">CSF55</strain>
    </source>
</reference>
<protein>
    <recommendedName>
        <fullName evidence="2">Fe2OG dioxygenase domain-containing protein</fullName>
    </recommendedName>
</protein>
<dbReference type="PANTHER" id="PTHR33099">
    <property type="entry name" value="FE2OG DIOXYGENASE DOMAIN-CONTAINING PROTEIN"/>
    <property type="match status" value="1"/>
</dbReference>
<evidence type="ECO:0000256" key="1">
    <source>
        <dbReference type="SAM" id="MobiDB-lite"/>
    </source>
</evidence>
<feature type="domain" description="Fe2OG dioxygenase" evidence="2">
    <location>
        <begin position="140"/>
        <end position="242"/>
    </location>
</feature>
<keyword evidence="4" id="KW-1185">Reference proteome</keyword>
<evidence type="ECO:0000313" key="3">
    <source>
        <dbReference type="EMBL" id="EPZ32814.1"/>
    </source>
</evidence>
<dbReference type="OrthoDB" id="124582at2759"/>
<dbReference type="EMBL" id="KE561116">
    <property type="protein sequence ID" value="EPZ32814.1"/>
    <property type="molecule type" value="Genomic_DNA"/>
</dbReference>
<dbReference type="HOGENOM" id="CLU_011894_0_0_1"/>
<evidence type="ECO:0000313" key="4">
    <source>
        <dbReference type="Proteomes" id="UP000030755"/>
    </source>
</evidence>
<dbReference type="STRING" id="988480.A0A075AW95"/>
<sequence length="797" mass="91250">MPRFWNSDRKGKSGETLEDTSKVTIEEGTLAEINNILKNFREQGEYTFGDIADSLPVLPGLEIDGVGPISLPLAAFQAKEIIQVAERSPYGKEFQTLVDDSVRKSWQLKPEFVRFTNPDWKVGLDALMKKVKDRLALNDIPLRCSLYKMLLYEEGGHFLKHRDTEKEDGMFATMVIQFPSNHEGGDLVVYRNGKEESVHDFGKSSGKSKYAHHYAVHYADSEHQLRAVTKGYRLALVYSICWPKDMINFRQLDDGSAMEKLKDLFAKLDTHFFMFFNHEYTASALTQRGIDALKGIDRDRFTLMNSANKKANEKLVMHIVKVALENDYYDVSGSHCHDDCEWESNRSVQNVRDWRSMDGRLISEKWKTVSFSDNMLNPDDATLSQLWGTGNVTYEGYLGNESATKSTKYERYALVAWPQDQSFEYFTEFIGTQYAITWSLMKDPERLHETLQALIKMEKEENNDPSIRFYNLGSKRESLELSLFEKICEALTKKKDIELVRLFFFDIVKTLKFHESEIFRVVDAIIELVVCFSVEVMLPIVSVVLKDSTQKYLHLRCLIAREKSFSSLAITFLSHETVETLLQQDVLLKLVLHSTFRMVDSVQFDRFLEIIKNISPQNLSKILADARDLNSDATKDPNKWEALCSLARKRLSYCASHINNLKRLSEGKSWEMPYATYSGNMNVQNFLRSAASSFTLYGFSGIGHARNHAFKYENQFSNASFIMYANGIGQNAHIVFTKTRKYFEGLGAKIKALEEESNKLKKVFKITVECDNPIPVAPSSATSKRPRSPSPDVIILD</sequence>